<gene>
    <name evidence="3" type="ORF">CHR55_23030</name>
</gene>
<dbReference type="RefSeq" id="WP_064113179.1">
    <property type="nucleotide sequence ID" value="NZ_CP085042.1"/>
</dbReference>
<reference evidence="3 4" key="1">
    <citation type="submission" date="2017-07" db="EMBL/GenBank/DDBJ databases">
        <title>Draft sequence of Rhodococcus enclensis 23b-28.</title>
        <authorList>
            <person name="Besaury L."/>
            <person name="Sancelme M."/>
            <person name="Amato P."/>
            <person name="Lallement A."/>
            <person name="Delort A.-M."/>
        </authorList>
    </citation>
    <scope>NUCLEOTIDE SEQUENCE [LARGE SCALE GENOMIC DNA]</scope>
    <source>
        <strain evidence="3 4">23b-28</strain>
    </source>
</reference>
<dbReference type="PROSITE" id="PS50937">
    <property type="entry name" value="HTH_MERR_2"/>
    <property type="match status" value="1"/>
</dbReference>
<evidence type="ECO:0000256" key="1">
    <source>
        <dbReference type="ARBA" id="ARBA00023125"/>
    </source>
</evidence>
<dbReference type="GO" id="GO:0003677">
    <property type="term" value="F:DNA binding"/>
    <property type="evidence" value="ECO:0007669"/>
    <property type="project" value="UniProtKB-KW"/>
</dbReference>
<dbReference type="SMART" id="SM00871">
    <property type="entry name" value="AraC_E_bind"/>
    <property type="match status" value="1"/>
</dbReference>
<dbReference type="AlphaFoldDB" id="A0A2A5J7Q7"/>
<evidence type="ECO:0000313" key="4">
    <source>
        <dbReference type="Proteomes" id="UP000230886"/>
    </source>
</evidence>
<dbReference type="InterPro" id="IPR010499">
    <property type="entry name" value="AraC_E-bd"/>
</dbReference>
<dbReference type="SMART" id="SM00422">
    <property type="entry name" value="HTH_MERR"/>
    <property type="match status" value="1"/>
</dbReference>
<dbReference type="InterPro" id="IPR009061">
    <property type="entry name" value="DNA-bd_dom_put_sf"/>
</dbReference>
<feature type="domain" description="HTH merR-type" evidence="2">
    <location>
        <begin position="1"/>
        <end position="71"/>
    </location>
</feature>
<dbReference type="InterPro" id="IPR011256">
    <property type="entry name" value="Reg_factor_effector_dom_sf"/>
</dbReference>
<dbReference type="InterPro" id="IPR047057">
    <property type="entry name" value="MerR_fam"/>
</dbReference>
<dbReference type="InterPro" id="IPR000551">
    <property type="entry name" value="MerR-type_HTH_dom"/>
</dbReference>
<dbReference type="Pfam" id="PF06445">
    <property type="entry name" value="GyrI-like"/>
    <property type="match status" value="1"/>
</dbReference>
<evidence type="ECO:0000313" key="3">
    <source>
        <dbReference type="EMBL" id="PCK25001.1"/>
    </source>
</evidence>
<dbReference type="Gene3D" id="3.20.80.10">
    <property type="entry name" value="Regulatory factor, effector binding domain"/>
    <property type="match status" value="1"/>
</dbReference>
<dbReference type="Proteomes" id="UP000230886">
    <property type="component" value="Unassembled WGS sequence"/>
</dbReference>
<dbReference type="PANTHER" id="PTHR30204">
    <property type="entry name" value="REDOX-CYCLING DRUG-SENSING TRANSCRIPTIONAL ACTIVATOR SOXR"/>
    <property type="match status" value="1"/>
</dbReference>
<keyword evidence="1" id="KW-0238">DNA-binding</keyword>
<dbReference type="SUPFAM" id="SSF55136">
    <property type="entry name" value="Probable bacterial effector-binding domain"/>
    <property type="match status" value="1"/>
</dbReference>
<organism evidence="3 4">
    <name type="scientific">Rhodococcus qingshengii</name>
    <dbReference type="NCBI Taxonomy" id="334542"/>
    <lineage>
        <taxon>Bacteria</taxon>
        <taxon>Bacillati</taxon>
        <taxon>Actinomycetota</taxon>
        <taxon>Actinomycetes</taxon>
        <taxon>Mycobacteriales</taxon>
        <taxon>Nocardiaceae</taxon>
        <taxon>Rhodococcus</taxon>
        <taxon>Rhodococcus erythropolis group</taxon>
    </lineage>
</organism>
<protein>
    <submittedName>
        <fullName evidence="3">MerR family transcriptional regulator</fullName>
    </submittedName>
</protein>
<evidence type="ECO:0000259" key="2">
    <source>
        <dbReference type="PROSITE" id="PS50937"/>
    </source>
</evidence>
<comment type="caution">
    <text evidence="3">The sequence shown here is derived from an EMBL/GenBank/DDBJ whole genome shotgun (WGS) entry which is preliminary data.</text>
</comment>
<sequence length="273" mass="29482">MLSIGDFARAGRVSVRMLRHYDAIGLLRPARVDASTGYRSYTAGQLALLNRIVALKELGLTLAQVQQVVESAVTVDEIRGMLTLRRAELETRIQEDTARLAHVQARLRIIESEGQMSAYEVVIKSVPALRVAELTGTAKTMDPSSIGPVVRGLYERLCTGLDRAGIAAIGPAVAYYEDAGDDENVVVHAALPVDANPDGDYEFAVVDLRAEEHVASLLHKGSMDNCLPAYQALAQWIDAAGYLNAGPSREVTLACPEDVDGWVTELQEPVAKA</sequence>
<name>A0A2A5J7Q7_RHOSG</name>
<dbReference type="SUPFAM" id="SSF46955">
    <property type="entry name" value="Putative DNA-binding domain"/>
    <property type="match status" value="1"/>
</dbReference>
<dbReference type="Pfam" id="PF13411">
    <property type="entry name" value="MerR_1"/>
    <property type="match status" value="1"/>
</dbReference>
<proteinExistence type="predicted"/>
<dbReference type="PANTHER" id="PTHR30204:SF97">
    <property type="entry name" value="MERR FAMILY REGULATORY PROTEIN"/>
    <property type="match status" value="1"/>
</dbReference>
<dbReference type="Gene3D" id="1.10.1660.10">
    <property type="match status" value="1"/>
</dbReference>
<dbReference type="CDD" id="cd01107">
    <property type="entry name" value="HTH_BmrR"/>
    <property type="match status" value="1"/>
</dbReference>
<dbReference type="GO" id="GO:0003700">
    <property type="term" value="F:DNA-binding transcription factor activity"/>
    <property type="evidence" value="ECO:0007669"/>
    <property type="project" value="InterPro"/>
</dbReference>
<dbReference type="EMBL" id="NOVD01000021">
    <property type="protein sequence ID" value="PCK25001.1"/>
    <property type="molecule type" value="Genomic_DNA"/>
</dbReference>
<accession>A0A2A5J7Q7</accession>
<dbReference type="InterPro" id="IPR029442">
    <property type="entry name" value="GyrI-like"/>
</dbReference>